<dbReference type="InterPro" id="IPR006311">
    <property type="entry name" value="TAT_signal"/>
</dbReference>
<dbReference type="STRING" id="1603606.DSOUD_1167"/>
<dbReference type="PANTHER" id="PTHR43143:SF1">
    <property type="entry name" value="SERINE_THREONINE-PROTEIN PHOSPHATASE CPPED1"/>
    <property type="match status" value="1"/>
</dbReference>
<accession>A0A0M5INC4</accession>
<dbReference type="GO" id="GO:0016787">
    <property type="term" value="F:hydrolase activity"/>
    <property type="evidence" value="ECO:0007669"/>
    <property type="project" value="InterPro"/>
</dbReference>
<dbReference type="Gene3D" id="3.60.21.10">
    <property type="match status" value="1"/>
</dbReference>
<evidence type="ECO:0000256" key="2">
    <source>
        <dbReference type="SAM" id="MobiDB-lite"/>
    </source>
</evidence>
<dbReference type="KEGG" id="des:DSOUD_1167"/>
<proteinExistence type="predicted"/>
<dbReference type="Pfam" id="PF00149">
    <property type="entry name" value="Metallophos"/>
    <property type="match status" value="1"/>
</dbReference>
<dbReference type="EMBL" id="CP010802">
    <property type="protein sequence ID" value="ALC15948.1"/>
    <property type="molecule type" value="Genomic_DNA"/>
</dbReference>
<feature type="domain" description="Calcineurin-like phosphoesterase" evidence="3">
    <location>
        <begin position="41"/>
        <end position="252"/>
    </location>
</feature>
<keyword evidence="5" id="KW-1185">Reference proteome</keyword>
<reference evidence="4 5" key="1">
    <citation type="submission" date="2015-07" db="EMBL/GenBank/DDBJ databases">
        <title>Isolation and Genomic Characterization of a Novel Halophilic Metal-Reducing Deltaproteobacterium from the Deep Subsurface.</title>
        <authorList>
            <person name="Badalamenti J.P."/>
            <person name="Summers Z.M."/>
            <person name="Gralnick J.A."/>
            <person name="Bond D.R."/>
        </authorList>
    </citation>
    <scope>NUCLEOTIDE SEQUENCE [LARGE SCALE GENOMIC DNA]</scope>
    <source>
        <strain evidence="4 5">WTL</strain>
    </source>
</reference>
<feature type="region of interest" description="Disordered" evidence="2">
    <location>
        <begin position="328"/>
        <end position="358"/>
    </location>
</feature>
<gene>
    <name evidence="4" type="ORF">DSOUD_1167</name>
</gene>
<dbReference type="AlphaFoldDB" id="A0A0M5INC4"/>
<sequence>MSSEVSRRIFLQQLGAAAAVTALPLSLVEIAWGAGKGESFTFAYISDPHITQIKGTEFVDNFDKGLAKAVLEVNFMFPQPDFVVFGGDLAQLGKPEELDHGMEMLSKLTLPVRYVIGEHDYYLDLGKYWEEKISKLNYSFDHKGVHFVVLNSILTDDDWTHKRWPTAAERMQQMARLDNPDGSPFMVKEAQRNWLKADLAKIDKKTPIVVMSHSPLYKIYKGWNFWTDDAEEVQALLQPFQQVTVLHGHVHQILYNQIGNITFHAMMSTAWPWPYPHSFAGKPSMVPKLTVPMNRADPFHERDATGWSAIDLASGKVTNRLELWENTPRTVAEDEKTGLPADSQYQDPAKRIPPQDHY</sequence>
<keyword evidence="1" id="KW-0408">Iron</keyword>
<dbReference type="PANTHER" id="PTHR43143">
    <property type="entry name" value="METALLOPHOSPHOESTERASE, CALCINEURIN SUPERFAMILY"/>
    <property type="match status" value="1"/>
</dbReference>
<dbReference type="Proteomes" id="UP000057158">
    <property type="component" value="Chromosome"/>
</dbReference>
<dbReference type="PATRIC" id="fig|1603606.3.peg.1275"/>
<dbReference type="InterPro" id="IPR029052">
    <property type="entry name" value="Metallo-depent_PP-like"/>
</dbReference>
<dbReference type="RefSeq" id="WP_053550104.1">
    <property type="nucleotide sequence ID" value="NZ_CP010802.1"/>
</dbReference>
<keyword evidence="1" id="KW-0411">Iron-sulfur</keyword>
<organism evidence="4 5">
    <name type="scientific">Desulfuromonas soudanensis</name>
    <dbReference type="NCBI Taxonomy" id="1603606"/>
    <lineage>
        <taxon>Bacteria</taxon>
        <taxon>Pseudomonadati</taxon>
        <taxon>Thermodesulfobacteriota</taxon>
        <taxon>Desulfuromonadia</taxon>
        <taxon>Desulfuromonadales</taxon>
        <taxon>Desulfuromonadaceae</taxon>
        <taxon>Desulfuromonas</taxon>
    </lineage>
</organism>
<feature type="compositionally biased region" description="Basic and acidic residues" evidence="2">
    <location>
        <begin position="348"/>
        <end position="358"/>
    </location>
</feature>
<dbReference type="OrthoDB" id="9780884at2"/>
<dbReference type="InterPro" id="IPR051918">
    <property type="entry name" value="STPP_CPPED1"/>
</dbReference>
<dbReference type="SUPFAM" id="SSF56300">
    <property type="entry name" value="Metallo-dependent phosphatases"/>
    <property type="match status" value="1"/>
</dbReference>
<evidence type="ECO:0000256" key="1">
    <source>
        <dbReference type="ARBA" id="ARBA00023014"/>
    </source>
</evidence>
<dbReference type="PROSITE" id="PS51318">
    <property type="entry name" value="TAT"/>
    <property type="match status" value="1"/>
</dbReference>
<dbReference type="InterPro" id="IPR004843">
    <property type="entry name" value="Calcineurin-like_PHP"/>
</dbReference>
<evidence type="ECO:0000313" key="5">
    <source>
        <dbReference type="Proteomes" id="UP000057158"/>
    </source>
</evidence>
<dbReference type="GO" id="GO:0051536">
    <property type="term" value="F:iron-sulfur cluster binding"/>
    <property type="evidence" value="ECO:0007669"/>
    <property type="project" value="UniProtKB-KW"/>
</dbReference>
<name>A0A0M5INC4_9BACT</name>
<keyword evidence="1" id="KW-0479">Metal-binding</keyword>
<evidence type="ECO:0000259" key="3">
    <source>
        <dbReference type="Pfam" id="PF00149"/>
    </source>
</evidence>
<protein>
    <submittedName>
        <fullName evidence="4">Calcineurin-like phosphoesterase</fullName>
    </submittedName>
</protein>
<evidence type="ECO:0000313" key="4">
    <source>
        <dbReference type="EMBL" id="ALC15948.1"/>
    </source>
</evidence>